<dbReference type="Gene3D" id="3.40.50.300">
    <property type="entry name" value="P-loop containing nucleotide triphosphate hydrolases"/>
    <property type="match status" value="1"/>
</dbReference>
<evidence type="ECO:0000256" key="2">
    <source>
        <dbReference type="ARBA" id="ARBA00022741"/>
    </source>
</evidence>
<dbReference type="SUPFAM" id="SSF52540">
    <property type="entry name" value="P-loop containing nucleoside triphosphate hydrolases"/>
    <property type="match status" value="1"/>
</dbReference>
<keyword evidence="2" id="KW-0547">Nucleotide-binding</keyword>
<organism evidence="5 6">
    <name type="scientific">Staphylococcus xylosus</name>
    <dbReference type="NCBI Taxonomy" id="1288"/>
    <lineage>
        <taxon>Bacteria</taxon>
        <taxon>Bacillati</taxon>
        <taxon>Bacillota</taxon>
        <taxon>Bacilli</taxon>
        <taxon>Bacillales</taxon>
        <taxon>Staphylococcaceae</taxon>
        <taxon>Staphylococcus</taxon>
    </lineage>
</organism>
<dbReference type="InterPro" id="IPR050319">
    <property type="entry name" value="ABC_transp_ATP-bind"/>
</dbReference>
<evidence type="ECO:0000256" key="3">
    <source>
        <dbReference type="ARBA" id="ARBA00022840"/>
    </source>
</evidence>
<dbReference type="GO" id="GO:0005524">
    <property type="term" value="F:ATP binding"/>
    <property type="evidence" value="ECO:0007669"/>
    <property type="project" value="UniProtKB-KW"/>
</dbReference>
<dbReference type="OrthoDB" id="9802264at2"/>
<dbReference type="RefSeq" id="WP_107551372.1">
    <property type="nucleotide sequence ID" value="NZ_PZES01000009.1"/>
</dbReference>
<keyword evidence="1" id="KW-0813">Transport</keyword>
<dbReference type="PROSITE" id="PS50893">
    <property type="entry name" value="ABC_TRANSPORTER_2"/>
    <property type="match status" value="1"/>
</dbReference>
<keyword evidence="3 5" id="KW-0067">ATP-binding</keyword>
<dbReference type="SMART" id="SM00382">
    <property type="entry name" value="AAA"/>
    <property type="match status" value="1"/>
</dbReference>
<name>A0A418ISH8_STAXY</name>
<feature type="domain" description="ABC transporter" evidence="4">
    <location>
        <begin position="2"/>
        <end position="226"/>
    </location>
</feature>
<evidence type="ECO:0000256" key="1">
    <source>
        <dbReference type="ARBA" id="ARBA00022448"/>
    </source>
</evidence>
<keyword evidence="6" id="KW-1185">Reference proteome</keyword>
<dbReference type="InterPro" id="IPR027417">
    <property type="entry name" value="P-loop_NTPase"/>
</dbReference>
<protein>
    <submittedName>
        <fullName evidence="5">ATP-binding cassette domain-containing protein</fullName>
    </submittedName>
</protein>
<dbReference type="Pfam" id="PF00005">
    <property type="entry name" value="ABC_tran"/>
    <property type="match status" value="1"/>
</dbReference>
<dbReference type="AlphaFoldDB" id="A0A418ISH8"/>
<evidence type="ECO:0000313" key="5">
    <source>
        <dbReference type="EMBL" id="RIN13057.1"/>
    </source>
</evidence>
<dbReference type="InterPro" id="IPR003593">
    <property type="entry name" value="AAA+_ATPase"/>
</dbReference>
<dbReference type="InterPro" id="IPR003439">
    <property type="entry name" value="ABC_transporter-like_ATP-bd"/>
</dbReference>
<gene>
    <name evidence="5" type="ORF">BU097_00190</name>
</gene>
<comment type="caution">
    <text evidence="5">The sequence shown here is derived from an EMBL/GenBank/DDBJ whole genome shotgun (WGS) entry which is preliminary data.</text>
</comment>
<proteinExistence type="predicted"/>
<dbReference type="EMBL" id="QXUL01000001">
    <property type="protein sequence ID" value="RIN13057.1"/>
    <property type="molecule type" value="Genomic_DNA"/>
</dbReference>
<evidence type="ECO:0000259" key="4">
    <source>
        <dbReference type="PROSITE" id="PS50893"/>
    </source>
</evidence>
<dbReference type="GO" id="GO:0016887">
    <property type="term" value="F:ATP hydrolysis activity"/>
    <property type="evidence" value="ECO:0007669"/>
    <property type="project" value="InterPro"/>
</dbReference>
<reference evidence="5 6" key="1">
    <citation type="journal article" date="2016" name="Front. Microbiol.">
        <title>Comprehensive Phylogenetic Analysis of Bovine Non-aureus Staphylococci Species Based on Whole-Genome Sequencing.</title>
        <authorList>
            <person name="Naushad S."/>
            <person name="Barkema H.W."/>
            <person name="Luby C."/>
            <person name="Condas L.A."/>
            <person name="Nobrega D.B."/>
            <person name="Carson D.A."/>
            <person name="De Buck J."/>
        </authorList>
    </citation>
    <scope>NUCLEOTIDE SEQUENCE [LARGE SCALE GENOMIC DNA]</scope>
    <source>
        <strain evidence="5 6">SNUC 102</strain>
    </source>
</reference>
<sequence>MINLNNMNFKYRQVPVLKNINLTIQPDEIVGIVGESGSGKTTLAQIILGLLPVSQEQYTNNDFRLLPIFQHAYDSFNPKFKMNKSLEEAIKYHRDSNSSEVYRRMYILMKQMHLDKNLLNRFPDQLSGGQLQRFNTIRTLMLAPDMLICDEITASLDVIAEQSMIEVLKQYYADTHKGMLLISHDLAFLNKIVERLIVMKNGEIVDDFNTEFLFDKQRHEYTKQLLAIY</sequence>
<accession>A0A418ISH8</accession>
<evidence type="ECO:0000313" key="6">
    <source>
        <dbReference type="Proteomes" id="UP000285567"/>
    </source>
</evidence>
<dbReference type="GO" id="GO:0055085">
    <property type="term" value="P:transmembrane transport"/>
    <property type="evidence" value="ECO:0007669"/>
    <property type="project" value="UniProtKB-ARBA"/>
</dbReference>
<dbReference type="PANTHER" id="PTHR43776">
    <property type="entry name" value="TRANSPORT ATP-BINDING PROTEIN"/>
    <property type="match status" value="1"/>
</dbReference>
<dbReference type="Proteomes" id="UP000285567">
    <property type="component" value="Unassembled WGS sequence"/>
</dbReference>